<accession>S3V5G1</accession>
<evidence type="ECO:0000256" key="1">
    <source>
        <dbReference type="ARBA" id="ARBA00006040"/>
    </source>
</evidence>
<keyword evidence="13" id="KW-1185">Reference proteome</keyword>
<evidence type="ECO:0000256" key="5">
    <source>
        <dbReference type="ARBA" id="ARBA00022833"/>
    </source>
</evidence>
<dbReference type="InterPro" id="IPR045666">
    <property type="entry name" value="OpdA_N"/>
</dbReference>
<dbReference type="FunFam" id="3.40.390.10:FF:000009">
    <property type="entry name" value="Oligopeptidase A"/>
    <property type="match status" value="1"/>
</dbReference>
<evidence type="ECO:0000256" key="7">
    <source>
        <dbReference type="ARBA" id="ARBA00024603"/>
    </source>
</evidence>
<feature type="domain" description="Oligopeptidase A N-terminal" evidence="11">
    <location>
        <begin position="66"/>
        <end position="176"/>
    </location>
</feature>
<evidence type="ECO:0000256" key="8">
    <source>
        <dbReference type="ARBA" id="ARBA00026100"/>
    </source>
</evidence>
<evidence type="ECO:0000259" key="11">
    <source>
        <dbReference type="Pfam" id="PF19310"/>
    </source>
</evidence>
<dbReference type="PANTHER" id="PTHR43660">
    <property type="entry name" value="DIPEPTIDYL CARBOXYPEPTIDASE"/>
    <property type="match status" value="1"/>
</dbReference>
<dbReference type="STRING" id="1193011.LEP1GSC058_0712"/>
<evidence type="ECO:0000259" key="10">
    <source>
        <dbReference type="Pfam" id="PF01432"/>
    </source>
</evidence>
<evidence type="ECO:0000256" key="9">
    <source>
        <dbReference type="RuleBase" id="RU003435"/>
    </source>
</evidence>
<evidence type="ECO:0000313" key="13">
    <source>
        <dbReference type="Proteomes" id="UP000014540"/>
    </source>
</evidence>
<dbReference type="InterPro" id="IPR024079">
    <property type="entry name" value="MetalloPept_cat_dom_sf"/>
</dbReference>
<dbReference type="InterPro" id="IPR034005">
    <property type="entry name" value="M3A_DCP"/>
</dbReference>
<sequence length="688" mass="78842">MRTLDGIGIDDSSFVKMIPQKRMRLFEVLWILFLMDKTLPFREFPNVPLENLKDSIRARISSSKELLSRLLLQDSPTYDSLIRPLNDSLQDLHLDFTVLSHLNSVKNNEESKSNYTEILPEITEFYSDLGQNEQLFHAYTAILNREKDTLNQPQKKVLEDGILQFKLGGVGLPPERKKRLQEIQLRLSDVDNQFSQNLLDATNAYEMRIQSEEDVKEIPESDKALYRNADGSYSFTLQYPSYISYMTYGTNRNKREELYKAYVTKAPQNGKLIEEILALRDEEALLLGYSNYAELSLATKVADSPKTVLNFLEELGKKAKPFAEREFKELSGFAKTLGIDDLQAFDTSYVSEKLKKQSYDFDEEETRPYFEKNSVVKGAFEFFRKLLGLELVKIDAPTWDPKVEVYQLKSGSQVRAQLYLDLESRKDKQSGAWMNNWASRNRLPQGIALPTAFVVCNFPPSKEGSPSLLKHSDVVTLFHEMGHTLHHICTKVEEPPVSGINGVEWDAVEFPSQFLENFAYEPQVLQFFAFHYQTKVPMPQDLVHKLKTTKNFLAGLGVLRQLEFGIFDMRIHIGKHTEDEVQKILDEVRKEVGILQPPSYNKFQNGFSHIFSGGYAAGYYSYKWAELLAADAFFAFLEKGIFDAGLAESYKSNILEKGGSENAMSLFRKFLGRDPKPEALLRLYDLVA</sequence>
<dbReference type="InterPro" id="IPR045090">
    <property type="entry name" value="Pept_M3A_M3B"/>
</dbReference>
<gene>
    <name evidence="12" type="ORF">LEP1GSC058_0712</name>
</gene>
<dbReference type="EMBL" id="AKWZ02000002">
    <property type="protein sequence ID" value="EPG75874.1"/>
    <property type="molecule type" value="Genomic_DNA"/>
</dbReference>
<protein>
    <recommendedName>
        <fullName evidence="8">oligopeptidase A</fullName>
        <ecNumber evidence="8">3.4.24.70</ecNumber>
    </recommendedName>
</protein>
<feature type="domain" description="Peptidase M3A/M3B catalytic" evidence="10">
    <location>
        <begin position="246"/>
        <end position="683"/>
    </location>
</feature>
<comment type="catalytic activity">
    <reaction evidence="7">
        <text>Hydrolysis of oligopeptides, with broad specificity. Gly or Ala commonly occur as P1 or P1' residues, but more distant residues are also important, as is shown by the fact that Z-Gly-Pro-Gly-|-Gly-Pro-Ala is cleaved, but not Z-(Gly)(5).</text>
        <dbReference type="EC" id="3.4.24.70"/>
    </reaction>
</comment>
<dbReference type="Gene3D" id="1.10.1370.10">
    <property type="entry name" value="Neurolysin, domain 3"/>
    <property type="match status" value="1"/>
</dbReference>
<dbReference type="PANTHER" id="PTHR43660:SF1">
    <property type="entry name" value="DIPEPTIDYL CARBOXYPEPTIDASE"/>
    <property type="match status" value="1"/>
</dbReference>
<evidence type="ECO:0000256" key="4">
    <source>
        <dbReference type="ARBA" id="ARBA00022801"/>
    </source>
</evidence>
<keyword evidence="3 9" id="KW-0479">Metal-binding</keyword>
<dbReference type="GO" id="GO:0046872">
    <property type="term" value="F:metal ion binding"/>
    <property type="evidence" value="ECO:0007669"/>
    <property type="project" value="UniProtKB-UniRule"/>
</dbReference>
<reference evidence="12" key="1">
    <citation type="submission" date="2013-04" db="EMBL/GenBank/DDBJ databases">
        <authorList>
            <person name="Harkins D.M."/>
            <person name="Durkin A.S."/>
            <person name="Selengut J.D."/>
            <person name="Sanka R."/>
            <person name="DePew J."/>
            <person name="Purushe J."/>
            <person name="Ahmed A."/>
            <person name="van der Linden H."/>
            <person name="Goris M.G.A."/>
            <person name="Hartskeerl R.A."/>
            <person name="Vinetz J.M."/>
            <person name="Sutton G.G."/>
            <person name="Nelson W.C."/>
            <person name="Fouts D.E."/>
        </authorList>
    </citation>
    <scope>NUCLEOTIDE SEQUENCE [LARGE SCALE GENOMIC DNA]</scope>
    <source>
        <strain evidence="12">BUT 6</strain>
    </source>
</reference>
<dbReference type="GO" id="GO:0005829">
    <property type="term" value="C:cytosol"/>
    <property type="evidence" value="ECO:0007669"/>
    <property type="project" value="UniProtKB-ARBA"/>
</dbReference>
<keyword evidence="6 9" id="KW-0482">Metalloprotease</keyword>
<dbReference type="Pfam" id="PF19310">
    <property type="entry name" value="TOP_N"/>
    <property type="match status" value="1"/>
</dbReference>
<dbReference type="AlphaFoldDB" id="S3V5G1"/>
<organism evidence="12 13">
    <name type="scientific">Leptospira fainei serovar Hurstbridge str. BUT 6</name>
    <dbReference type="NCBI Taxonomy" id="1193011"/>
    <lineage>
        <taxon>Bacteria</taxon>
        <taxon>Pseudomonadati</taxon>
        <taxon>Spirochaetota</taxon>
        <taxon>Spirochaetia</taxon>
        <taxon>Leptospirales</taxon>
        <taxon>Leptospiraceae</taxon>
        <taxon>Leptospira</taxon>
    </lineage>
</organism>
<keyword evidence="5 9" id="KW-0862">Zinc</keyword>
<dbReference type="SUPFAM" id="SSF55486">
    <property type="entry name" value="Metalloproteases ('zincins'), catalytic domain"/>
    <property type="match status" value="1"/>
</dbReference>
<dbReference type="Pfam" id="PF01432">
    <property type="entry name" value="Peptidase_M3"/>
    <property type="match status" value="1"/>
</dbReference>
<evidence type="ECO:0000256" key="6">
    <source>
        <dbReference type="ARBA" id="ARBA00023049"/>
    </source>
</evidence>
<dbReference type="InterPro" id="IPR024077">
    <property type="entry name" value="Neurolysin/TOP_dom2"/>
</dbReference>
<dbReference type="Proteomes" id="UP000014540">
    <property type="component" value="Unassembled WGS sequence"/>
</dbReference>
<dbReference type="Gene3D" id="1.10.1370.40">
    <property type="match status" value="1"/>
</dbReference>
<evidence type="ECO:0000256" key="2">
    <source>
        <dbReference type="ARBA" id="ARBA00022670"/>
    </source>
</evidence>
<dbReference type="GO" id="GO:0004222">
    <property type="term" value="F:metalloendopeptidase activity"/>
    <property type="evidence" value="ECO:0007669"/>
    <property type="project" value="UniProtKB-EC"/>
</dbReference>
<evidence type="ECO:0000313" key="12">
    <source>
        <dbReference type="EMBL" id="EPG75874.1"/>
    </source>
</evidence>
<dbReference type="CDD" id="cd06456">
    <property type="entry name" value="M3A_DCP"/>
    <property type="match status" value="1"/>
</dbReference>
<keyword evidence="2 9" id="KW-0645">Protease</keyword>
<comment type="caution">
    <text evidence="12">The sequence shown here is derived from an EMBL/GenBank/DDBJ whole genome shotgun (WGS) entry which is preliminary data.</text>
</comment>
<comment type="cofactor">
    <cofactor evidence="9">
        <name>Zn(2+)</name>
        <dbReference type="ChEBI" id="CHEBI:29105"/>
    </cofactor>
    <text evidence="9">Binds 1 zinc ion.</text>
</comment>
<name>S3V5G1_9LEPT</name>
<dbReference type="EC" id="3.4.24.70" evidence="8"/>
<proteinExistence type="inferred from homology"/>
<keyword evidence="4 9" id="KW-0378">Hydrolase</keyword>
<comment type="similarity">
    <text evidence="1 9">Belongs to the peptidase M3 family.</text>
</comment>
<dbReference type="GO" id="GO:0006508">
    <property type="term" value="P:proteolysis"/>
    <property type="evidence" value="ECO:0007669"/>
    <property type="project" value="UniProtKB-KW"/>
</dbReference>
<evidence type="ECO:0000256" key="3">
    <source>
        <dbReference type="ARBA" id="ARBA00022723"/>
    </source>
</evidence>
<dbReference type="Gene3D" id="3.40.390.10">
    <property type="entry name" value="Collagenase (Catalytic Domain)"/>
    <property type="match status" value="1"/>
</dbReference>
<dbReference type="InterPro" id="IPR001567">
    <property type="entry name" value="Pept_M3A_M3B_dom"/>
</dbReference>